<keyword evidence="1" id="KW-0812">Transmembrane</keyword>
<dbReference type="PANTHER" id="PTHR47126">
    <property type="entry name" value="5'-ADENYLYLSULFATE REDUCTASE-LIKE 7"/>
    <property type="match status" value="1"/>
</dbReference>
<evidence type="ECO:0000313" key="3">
    <source>
        <dbReference type="EMBL" id="KAK0600028.1"/>
    </source>
</evidence>
<feature type="transmembrane region" description="Helical" evidence="1">
    <location>
        <begin position="313"/>
        <end position="334"/>
    </location>
</feature>
<evidence type="ECO:0000259" key="2">
    <source>
        <dbReference type="Pfam" id="PF13456"/>
    </source>
</evidence>
<evidence type="ECO:0000313" key="4">
    <source>
        <dbReference type="Proteomes" id="UP001168877"/>
    </source>
</evidence>
<sequence>MIHNKAGVDNRDVVQWASDFIDEWRSISQVDTLPMSGSVPVQNWTPSMDGTWKLNTDAATCYKKHLIGLGCIIRDSNGLVRATVVNKITVMVPPLVAEAMAVRRGIHLAASEGIGVFHIEMIRSKLLSCSVVLSIRCVSSASLCPHKSDVFLNRLQSRCALGISPNPPIHVDGNSLDRALTSKQMNGYTAVLFYASWCQFSHLVLPTFELLSSMFPQMDHFAIEQSVALPSMFSRYGIHSLPSILLVNQTSRLRYRGQKDLCSLVQFYEETTGLRPVEDFAKDESIRLIDSDKSITQTSFGSSMSEMIQREPYMVFSVLFICLKMLVFIFPEVLSRLKAFWVSYVPHLNLEIFGETSQLFGRALHMIDVRRVWTKLRLCKTRNFRVWASSLASVSLGESSSSRS</sequence>
<dbReference type="SUPFAM" id="SSF52833">
    <property type="entry name" value="Thioredoxin-like"/>
    <property type="match status" value="1"/>
</dbReference>
<dbReference type="InterPro" id="IPR036249">
    <property type="entry name" value="Thioredoxin-like_sf"/>
</dbReference>
<dbReference type="Proteomes" id="UP001168877">
    <property type="component" value="Unassembled WGS sequence"/>
</dbReference>
<dbReference type="GO" id="GO:0004523">
    <property type="term" value="F:RNA-DNA hybrid ribonuclease activity"/>
    <property type="evidence" value="ECO:0007669"/>
    <property type="project" value="InterPro"/>
</dbReference>
<reference evidence="3" key="1">
    <citation type="journal article" date="2022" name="Plant J.">
        <title>Strategies of tolerance reflected in two North American maple genomes.</title>
        <authorList>
            <person name="McEvoy S.L."/>
            <person name="Sezen U.U."/>
            <person name="Trouern-Trend A."/>
            <person name="McMahon S.M."/>
            <person name="Schaberg P.G."/>
            <person name="Yang J."/>
            <person name="Wegrzyn J.L."/>
            <person name="Swenson N.G."/>
        </authorList>
    </citation>
    <scope>NUCLEOTIDE SEQUENCE</scope>
    <source>
        <strain evidence="3">NS2018</strain>
    </source>
</reference>
<dbReference type="GO" id="GO:0003676">
    <property type="term" value="F:nucleic acid binding"/>
    <property type="evidence" value="ECO:0007669"/>
    <property type="project" value="InterPro"/>
</dbReference>
<proteinExistence type="predicted"/>
<dbReference type="AlphaFoldDB" id="A0AA39W2L2"/>
<feature type="domain" description="RNase H type-1" evidence="2">
    <location>
        <begin position="55"/>
        <end position="120"/>
    </location>
</feature>
<keyword evidence="1" id="KW-1133">Transmembrane helix</keyword>
<accession>A0AA39W2L2</accession>
<dbReference type="Pfam" id="PF13456">
    <property type="entry name" value="RVT_3"/>
    <property type="match status" value="1"/>
</dbReference>
<evidence type="ECO:0000256" key="1">
    <source>
        <dbReference type="SAM" id="Phobius"/>
    </source>
</evidence>
<reference evidence="3" key="2">
    <citation type="submission" date="2023-06" db="EMBL/GenBank/DDBJ databases">
        <authorList>
            <person name="Swenson N.G."/>
            <person name="Wegrzyn J.L."/>
            <person name="Mcevoy S.L."/>
        </authorList>
    </citation>
    <scope>NUCLEOTIDE SEQUENCE</scope>
    <source>
        <strain evidence="3">NS2018</strain>
        <tissue evidence="3">Leaf</tissue>
    </source>
</reference>
<dbReference type="EMBL" id="JAUESC010000003">
    <property type="protein sequence ID" value="KAK0600028.1"/>
    <property type="molecule type" value="Genomic_DNA"/>
</dbReference>
<gene>
    <name evidence="3" type="ORF">LWI29_010836</name>
</gene>
<dbReference type="InterPro" id="IPR002156">
    <property type="entry name" value="RNaseH_domain"/>
</dbReference>
<protein>
    <recommendedName>
        <fullName evidence="2">RNase H type-1 domain-containing protein</fullName>
    </recommendedName>
</protein>
<comment type="caution">
    <text evidence="3">The sequence shown here is derived from an EMBL/GenBank/DDBJ whole genome shotgun (WGS) entry which is preliminary data.</text>
</comment>
<keyword evidence="4" id="KW-1185">Reference proteome</keyword>
<keyword evidence="1" id="KW-0472">Membrane</keyword>
<dbReference type="InterPro" id="IPR044794">
    <property type="entry name" value="APRL5/7"/>
</dbReference>
<dbReference type="PANTHER" id="PTHR47126:SF3">
    <property type="entry name" value="5'-ADENYLYLSULFATE REDUCTASE-LIKE 5"/>
    <property type="match status" value="1"/>
</dbReference>
<organism evidence="3 4">
    <name type="scientific">Acer saccharum</name>
    <name type="common">Sugar maple</name>
    <dbReference type="NCBI Taxonomy" id="4024"/>
    <lineage>
        <taxon>Eukaryota</taxon>
        <taxon>Viridiplantae</taxon>
        <taxon>Streptophyta</taxon>
        <taxon>Embryophyta</taxon>
        <taxon>Tracheophyta</taxon>
        <taxon>Spermatophyta</taxon>
        <taxon>Magnoliopsida</taxon>
        <taxon>eudicotyledons</taxon>
        <taxon>Gunneridae</taxon>
        <taxon>Pentapetalae</taxon>
        <taxon>rosids</taxon>
        <taxon>malvids</taxon>
        <taxon>Sapindales</taxon>
        <taxon>Sapindaceae</taxon>
        <taxon>Hippocastanoideae</taxon>
        <taxon>Acereae</taxon>
        <taxon>Acer</taxon>
    </lineage>
</organism>
<name>A0AA39W2L2_ACESA</name>
<dbReference type="Gene3D" id="3.40.30.10">
    <property type="entry name" value="Glutaredoxin"/>
    <property type="match status" value="1"/>
</dbReference>